<dbReference type="PDB" id="7VZR">
    <property type="method" value="EM"/>
    <property type="resolution" value="2.22 A"/>
    <property type="chains" value="F/f=1-35"/>
</dbReference>
<name>G2LEN5_CHLTF</name>
<dbReference type="PDB" id="7VZG">
    <property type="method" value="EM"/>
    <property type="resolution" value="2.61 A"/>
    <property type="chains" value="F/f=1-35"/>
</dbReference>
<dbReference type="EMDB" id="EMD-32229"/>
<dbReference type="HOGENOM" id="CLU_3355307_0_0_0"/>
<reference evidence="2 3" key="1">
    <citation type="journal article" date="2012" name="Environ. Microbiol.">
        <title>Complete genome of Candidatus Chloracidobacterium thermophilum, a chlorophyll-based photoheterotroph belonging to the phylum Acidobacteria.</title>
        <authorList>
            <person name="Garcia Costas A.M."/>
            <person name="Liu Z."/>
            <person name="Tomsho L.P."/>
            <person name="Schuster S.C."/>
            <person name="Ward D.M."/>
            <person name="Bryant D.A."/>
        </authorList>
    </citation>
    <scope>NUCLEOTIDE SEQUENCE [LARGE SCALE GENOMIC DNA]</scope>
    <source>
        <strain evidence="2 3">B</strain>
    </source>
</reference>
<keyword evidence="1" id="KW-1133">Transmembrane helix</keyword>
<dbReference type="Proteomes" id="UP000006791">
    <property type="component" value="Chromosome 1"/>
</dbReference>
<dbReference type="EMBL" id="CP002514">
    <property type="protein sequence ID" value="AEP12018.1"/>
    <property type="molecule type" value="Genomic_DNA"/>
</dbReference>
<evidence type="ECO:0000313" key="3">
    <source>
        <dbReference type="Proteomes" id="UP000006791"/>
    </source>
</evidence>
<gene>
    <name evidence="2" type="ordered locus">Cabther_A1265</name>
</gene>
<organism evidence="2 3">
    <name type="scientific">Chloracidobacterium thermophilum (strain B)</name>
    <dbReference type="NCBI Taxonomy" id="981222"/>
    <lineage>
        <taxon>Bacteria</taxon>
        <taxon>Pseudomonadati</taxon>
        <taxon>Acidobacteriota</taxon>
        <taxon>Terriglobia</taxon>
        <taxon>Terriglobales</taxon>
        <taxon>Acidobacteriaceae</taxon>
        <taxon>Chloracidobacterium</taxon>
    </lineage>
</organism>
<dbReference type="STRING" id="981222.Cabther_A1265"/>
<dbReference type="KEGG" id="ctm:Cabther_A1265"/>
<keyword evidence="1" id="KW-0472">Membrane</keyword>
<keyword evidence="3" id="KW-1185">Reference proteome</keyword>
<dbReference type="AlphaFoldDB" id="G2LEN5"/>
<accession>G2LEN5</accession>
<evidence type="ECO:0000256" key="1">
    <source>
        <dbReference type="SAM" id="Phobius"/>
    </source>
</evidence>
<feature type="transmembrane region" description="Helical" evidence="1">
    <location>
        <begin position="6"/>
        <end position="28"/>
    </location>
</feature>
<proteinExistence type="evidence at protein level"/>
<reference evidence="4 5" key="2">
    <citation type="journal article" date="2022" name="Nat. Commun.">
        <title>Structure of the Acidobacteria homodimeric reaction center bound with cytochrome c.</title>
        <authorList>
            <person name="Dong S."/>
            <person name="Huang G."/>
            <person name="Wang C."/>
            <person name="Wang J."/>
            <person name="Sui S.F."/>
            <person name="Qin X."/>
        </authorList>
    </citation>
    <scope>STRUCTURE BY ELECTRON MICROSCOPY (2.22 ANGSTROMS) OF 1-35</scope>
</reference>
<dbReference type="SMR" id="G2LEN5"/>
<sequence length="36" mass="4012">MWNVVGQIISVLCFFILTVGTLFGIVYVSHLLSRGQ</sequence>
<evidence type="ECO:0007829" key="5">
    <source>
        <dbReference type="PDB" id="7VZR"/>
    </source>
</evidence>
<evidence type="ECO:0007829" key="4">
    <source>
        <dbReference type="PDB" id="7VZG"/>
    </source>
</evidence>
<keyword evidence="1" id="KW-0812">Transmembrane</keyword>
<protein>
    <submittedName>
        <fullName evidence="2">Uncharacterized protein</fullName>
    </submittedName>
</protein>
<evidence type="ECO:0000313" key="2">
    <source>
        <dbReference type="EMBL" id="AEP12018.1"/>
    </source>
</evidence>
<keyword evidence="4 5" id="KW-0002">3D-structure</keyword>